<protein>
    <submittedName>
        <fullName evidence="2">Thermophilic metalloprotease (M29)</fullName>
    </submittedName>
</protein>
<dbReference type="GO" id="GO:0008237">
    <property type="term" value="F:metallopeptidase activity"/>
    <property type="evidence" value="ECO:0007669"/>
    <property type="project" value="UniProtKB-KW"/>
</dbReference>
<dbReference type="GO" id="GO:0006508">
    <property type="term" value="P:proteolysis"/>
    <property type="evidence" value="ECO:0007669"/>
    <property type="project" value="UniProtKB-KW"/>
</dbReference>
<keyword evidence="2" id="KW-0482">Metalloprotease</keyword>
<evidence type="ECO:0000313" key="3">
    <source>
        <dbReference type="Proteomes" id="UP000095709"/>
    </source>
</evidence>
<dbReference type="InterPro" id="IPR052170">
    <property type="entry name" value="M29_Exopeptidase"/>
</dbReference>
<dbReference type="AlphaFoldDB" id="A0A174NYN4"/>
<dbReference type="InterPro" id="IPR058739">
    <property type="entry name" value="NicX"/>
</dbReference>
<organism evidence="2 3">
    <name type="scientific">Fusicatenibacter saccharivorans</name>
    <dbReference type="NCBI Taxonomy" id="1150298"/>
    <lineage>
        <taxon>Bacteria</taxon>
        <taxon>Bacillati</taxon>
        <taxon>Bacillota</taxon>
        <taxon>Clostridia</taxon>
        <taxon>Lachnospirales</taxon>
        <taxon>Lachnospiraceae</taxon>
        <taxon>Fusicatenibacter</taxon>
    </lineage>
</organism>
<dbReference type="EMBL" id="CZAL01000011">
    <property type="protein sequence ID" value="CUP53863.1"/>
    <property type="molecule type" value="Genomic_DNA"/>
</dbReference>
<reference evidence="2 3" key="1">
    <citation type="submission" date="2015-09" db="EMBL/GenBank/DDBJ databases">
        <authorList>
            <consortium name="Pathogen Informatics"/>
        </authorList>
    </citation>
    <scope>NUCLEOTIDE SEQUENCE [LARGE SCALE GENOMIC DNA]</scope>
    <source>
        <strain evidence="2 3">2789STDY5834885</strain>
    </source>
</reference>
<dbReference type="Proteomes" id="UP000095709">
    <property type="component" value="Unassembled WGS sequence"/>
</dbReference>
<dbReference type="PANTHER" id="PTHR34448:SF1">
    <property type="entry name" value="BLL6088 PROTEIN"/>
    <property type="match status" value="1"/>
</dbReference>
<keyword evidence="2" id="KW-0378">Hydrolase</keyword>
<evidence type="ECO:0000313" key="2">
    <source>
        <dbReference type="EMBL" id="CUP53863.1"/>
    </source>
</evidence>
<evidence type="ECO:0000256" key="1">
    <source>
        <dbReference type="ARBA" id="ARBA00022723"/>
    </source>
</evidence>
<keyword evidence="2" id="KW-0645">Protease</keyword>
<dbReference type="GO" id="GO:0046872">
    <property type="term" value="F:metal ion binding"/>
    <property type="evidence" value="ECO:0007669"/>
    <property type="project" value="UniProtKB-KW"/>
</dbReference>
<dbReference type="SUPFAM" id="SSF144052">
    <property type="entry name" value="Thermophilic metalloprotease-like"/>
    <property type="match status" value="1"/>
</dbReference>
<accession>A0A174NYN4</accession>
<name>A0A174NYN4_9FIRM</name>
<dbReference type="PANTHER" id="PTHR34448">
    <property type="entry name" value="AMINOPEPTIDASE"/>
    <property type="match status" value="1"/>
</dbReference>
<proteinExistence type="predicted"/>
<sequence length="329" mass="37041">MTPNMERGARIIIHEWVRVKAWDKVLIVTSKEHQAEAKALEMQARKKARSVNTLIVENKGRHVGIFFDDNEAVFDPYTAIIAATEYSLVTTKAAKRAIQKHKKFLSLPLSTNDGRSLLEFDFLLMDTKKSRMMAKLFMKYLRSSGKVHVTTPAGTDMMFYKENRNPGFFNGVLRDGKGYSSSSIEVYVPIEETKTEGIMVLDGSLGYIGRADEPTRIIFKGGRIVDIEETPTGIRLKKYMEEYFDPRIYIAGELGIGLNSCSNCLGNCYIEDESAYGTFHVGLGRNIALGGVQNAKGHFDLVCREPDIFTDNRQIMDRGKIIAPEPVLY</sequence>
<dbReference type="RefSeq" id="WP_022462496.1">
    <property type="nucleotide sequence ID" value="NZ_CZAL01000011.1"/>
</dbReference>
<gene>
    <name evidence="2" type="ORF">ERS852498_02223</name>
</gene>
<dbReference type="Pfam" id="PF26233">
    <property type="entry name" value="NicX"/>
    <property type="match status" value="1"/>
</dbReference>
<keyword evidence="1" id="KW-0479">Metal-binding</keyword>